<dbReference type="Pfam" id="PF00182">
    <property type="entry name" value="Glyco_hydro_19"/>
    <property type="match status" value="1"/>
</dbReference>
<dbReference type="PANTHER" id="PTHR22595">
    <property type="entry name" value="CHITINASE-RELATED"/>
    <property type="match status" value="1"/>
</dbReference>
<keyword evidence="3" id="KW-1015">Disulfide bond</keyword>
<keyword evidence="2" id="KW-0147">Chitin-binding</keyword>
<dbReference type="InterPro" id="IPR016283">
    <property type="entry name" value="Glyco_hydro_19"/>
</dbReference>
<sequence length="328" mass="35999">MKKMNSNINPTSWVLMMLFVVGTTLVCLVNAQSAVKPVVKIVRGKKLCDKGWECKGFSAYCCNETISDFFQTYQFENLFAKRNSPVAHAVGFWDYKSFISAAALYQPLGFGTTGGKLGGMKEVAAFLGHVGSKTSCGYGVATGGPLAWGLCYNKELSPDKYYCDDYYKLTYPCTPGVAYYGRGAIPVYWNYNYGKLGEALKVNLLDHPEYIEQNATLAFQAAIHTWMTPPEKHIPSPHDAFIGNWKPTKNDTLAKRVPGFGATINVLYGDQVCGQNSDGDDMNSVISHYLYYLDLMGVGREEAGPHEVLSCAEQKPFKPAGPPSSSAT</sequence>
<feature type="domain" description="Glycoside hydrolase family 19 catalytic" evidence="6">
    <location>
        <begin position="74"/>
        <end position="301"/>
    </location>
</feature>
<proteinExistence type="predicted"/>
<dbReference type="Proteomes" id="UP001341840">
    <property type="component" value="Unassembled WGS sequence"/>
</dbReference>
<evidence type="ECO:0000256" key="1">
    <source>
        <dbReference type="ARBA" id="ARBA00003728"/>
    </source>
</evidence>
<dbReference type="Gene3D" id="1.10.530.10">
    <property type="match status" value="1"/>
</dbReference>
<dbReference type="EMBL" id="JASCZI010241738">
    <property type="protein sequence ID" value="MED6206068.1"/>
    <property type="molecule type" value="Genomic_DNA"/>
</dbReference>
<evidence type="ECO:0000256" key="4">
    <source>
        <dbReference type="SAM" id="MobiDB-lite"/>
    </source>
</evidence>
<comment type="function">
    <text evidence="1">Defense against chitin-containing fungal and bacterial pathogens.</text>
</comment>
<feature type="chain" id="PRO_5046708963" evidence="5">
    <location>
        <begin position="32"/>
        <end position="328"/>
    </location>
</feature>
<dbReference type="CDD" id="cd00325">
    <property type="entry name" value="chitinase_GH19"/>
    <property type="match status" value="1"/>
</dbReference>
<protein>
    <submittedName>
        <fullName evidence="7">Choline transporter-like protein 2</fullName>
    </submittedName>
</protein>
<dbReference type="InterPro" id="IPR023346">
    <property type="entry name" value="Lysozyme-like_dom_sf"/>
</dbReference>
<keyword evidence="8" id="KW-1185">Reference proteome</keyword>
<comment type="caution">
    <text evidence="7">The sequence shown here is derived from an EMBL/GenBank/DDBJ whole genome shotgun (WGS) entry which is preliminary data.</text>
</comment>
<dbReference type="PIRSF" id="PIRSF001060">
    <property type="entry name" value="Endochitinase"/>
    <property type="match status" value="1"/>
</dbReference>
<evidence type="ECO:0000256" key="5">
    <source>
        <dbReference type="SAM" id="SignalP"/>
    </source>
</evidence>
<feature type="region of interest" description="Disordered" evidence="4">
    <location>
        <begin position="309"/>
        <end position="328"/>
    </location>
</feature>
<dbReference type="InterPro" id="IPR000726">
    <property type="entry name" value="Glyco_hydro_19_cat"/>
</dbReference>
<evidence type="ECO:0000313" key="8">
    <source>
        <dbReference type="Proteomes" id="UP001341840"/>
    </source>
</evidence>
<evidence type="ECO:0000313" key="7">
    <source>
        <dbReference type="EMBL" id="MED6206068.1"/>
    </source>
</evidence>
<evidence type="ECO:0000256" key="2">
    <source>
        <dbReference type="ARBA" id="ARBA00022669"/>
    </source>
</evidence>
<reference evidence="7 8" key="1">
    <citation type="journal article" date="2023" name="Plants (Basel)">
        <title>Bridging the Gap: Combining Genomics and Transcriptomics Approaches to Understand Stylosanthes scabra, an Orphan Legume from the Brazilian Caatinga.</title>
        <authorList>
            <person name="Ferreira-Neto J.R.C."/>
            <person name="da Silva M.D."/>
            <person name="Binneck E."/>
            <person name="de Melo N.F."/>
            <person name="da Silva R.H."/>
            <person name="de Melo A.L.T.M."/>
            <person name="Pandolfi V."/>
            <person name="Bustamante F.O."/>
            <person name="Brasileiro-Vidal A.C."/>
            <person name="Benko-Iseppon A.M."/>
        </authorList>
    </citation>
    <scope>NUCLEOTIDE SEQUENCE [LARGE SCALE GENOMIC DNA]</scope>
    <source>
        <tissue evidence="7">Leaves</tissue>
    </source>
</reference>
<organism evidence="7 8">
    <name type="scientific">Stylosanthes scabra</name>
    <dbReference type="NCBI Taxonomy" id="79078"/>
    <lineage>
        <taxon>Eukaryota</taxon>
        <taxon>Viridiplantae</taxon>
        <taxon>Streptophyta</taxon>
        <taxon>Embryophyta</taxon>
        <taxon>Tracheophyta</taxon>
        <taxon>Spermatophyta</taxon>
        <taxon>Magnoliopsida</taxon>
        <taxon>eudicotyledons</taxon>
        <taxon>Gunneridae</taxon>
        <taxon>Pentapetalae</taxon>
        <taxon>rosids</taxon>
        <taxon>fabids</taxon>
        <taxon>Fabales</taxon>
        <taxon>Fabaceae</taxon>
        <taxon>Papilionoideae</taxon>
        <taxon>50 kb inversion clade</taxon>
        <taxon>dalbergioids sensu lato</taxon>
        <taxon>Dalbergieae</taxon>
        <taxon>Pterocarpus clade</taxon>
        <taxon>Stylosanthes</taxon>
    </lineage>
</organism>
<gene>
    <name evidence="7" type="primary">CTL2</name>
    <name evidence="7" type="ORF">PIB30_023593</name>
</gene>
<feature type="signal peptide" evidence="5">
    <location>
        <begin position="1"/>
        <end position="31"/>
    </location>
</feature>
<evidence type="ECO:0000256" key="3">
    <source>
        <dbReference type="ARBA" id="ARBA00023157"/>
    </source>
</evidence>
<name>A0ABU6YA08_9FABA</name>
<accession>A0ABU6YA08</accession>
<dbReference type="Gene3D" id="3.30.20.10">
    <property type="entry name" value="Endochitinase, domain 2"/>
    <property type="match status" value="1"/>
</dbReference>
<dbReference type="SUPFAM" id="SSF53955">
    <property type="entry name" value="Lysozyme-like"/>
    <property type="match status" value="1"/>
</dbReference>
<keyword evidence="5" id="KW-0732">Signal</keyword>
<dbReference type="PANTHER" id="PTHR22595:SF176">
    <property type="entry name" value="CHITINASE-LIKE PROTEIN 2"/>
    <property type="match status" value="1"/>
</dbReference>
<evidence type="ECO:0000259" key="6">
    <source>
        <dbReference type="Pfam" id="PF00182"/>
    </source>
</evidence>